<comment type="caution">
    <text evidence="1">The sequence shown here is derived from an EMBL/GenBank/DDBJ whole genome shotgun (WGS) entry which is preliminary data.</text>
</comment>
<evidence type="ECO:0000313" key="1">
    <source>
        <dbReference type="EMBL" id="GME85344.1"/>
    </source>
</evidence>
<dbReference type="Proteomes" id="UP001165064">
    <property type="component" value="Unassembled WGS sequence"/>
</dbReference>
<dbReference type="EMBL" id="BSXS01006310">
    <property type="protein sequence ID" value="GME85344.1"/>
    <property type="molecule type" value="Genomic_DNA"/>
</dbReference>
<name>A0ACB5TE05_AMBMO</name>
<proteinExistence type="predicted"/>
<gene>
    <name evidence="1" type="ORF">Amon02_000754700</name>
</gene>
<accession>A0ACB5TE05</accession>
<reference evidence="1" key="1">
    <citation type="submission" date="2023-04" db="EMBL/GenBank/DDBJ databases">
        <title>Ambrosiozyma monospora NBRC 10751.</title>
        <authorList>
            <person name="Ichikawa N."/>
            <person name="Sato H."/>
            <person name="Tonouchi N."/>
        </authorList>
    </citation>
    <scope>NUCLEOTIDE SEQUENCE</scope>
    <source>
        <strain evidence="1">NBRC 10751</strain>
    </source>
</reference>
<evidence type="ECO:0000313" key="2">
    <source>
        <dbReference type="Proteomes" id="UP001165064"/>
    </source>
</evidence>
<protein>
    <submittedName>
        <fullName evidence="1">Unnamed protein product</fullName>
    </submittedName>
</protein>
<organism evidence="1 2">
    <name type="scientific">Ambrosiozyma monospora</name>
    <name type="common">Yeast</name>
    <name type="synonym">Endomycopsis monosporus</name>
    <dbReference type="NCBI Taxonomy" id="43982"/>
    <lineage>
        <taxon>Eukaryota</taxon>
        <taxon>Fungi</taxon>
        <taxon>Dikarya</taxon>
        <taxon>Ascomycota</taxon>
        <taxon>Saccharomycotina</taxon>
        <taxon>Pichiomycetes</taxon>
        <taxon>Pichiales</taxon>
        <taxon>Pichiaceae</taxon>
        <taxon>Ambrosiozyma</taxon>
    </lineage>
</organism>
<keyword evidence="2" id="KW-1185">Reference proteome</keyword>
<sequence>MRITITVIETDQLLNIELPDDFALPDFQSYIESETNIAPEIQELLYEGKILDLKAHSTLGELKLDDDSLLVLQKRQPAQIPSSSSGQTGQYDSEAERVRQELLANPELLATIPESPLKASINDKTRFKEIFDQVFPGPGVGANWSVEDEQKPENQEKIMEIINRKAIEENMATAYELSPESFTKIHMLYINVYIEHVHIKAFVDTGAESTILHPEIAEKCGLSRLIDKRFVGQAIGVGSTEILGRIHSAPLKIGTQFFPCGFTVLDAGVDMLLGLDMLRRYQACVDLKRNMLVIDNVEAPFLPETECPRNRMHPAVKDSPVTGAPGTVVPPPAEGASGSSTKRPRLATPRNTATSSSTPACTTNSTAPVIADPAKVEQLIGLGFTRQQAELALKQTNNNVELAAGMLFGL</sequence>